<dbReference type="Pfam" id="PF00072">
    <property type="entry name" value="Response_reg"/>
    <property type="match status" value="2"/>
</dbReference>
<reference evidence="5 6" key="1">
    <citation type="submission" date="2017-07" db="EMBL/GenBank/DDBJ databases">
        <title>Leptospira spp. isolated from tropical soils.</title>
        <authorList>
            <person name="Thibeaux R."/>
            <person name="Iraola G."/>
            <person name="Ferres I."/>
            <person name="Bierque E."/>
            <person name="Girault D."/>
            <person name="Soupe-Gilbert M.-E."/>
            <person name="Picardeau M."/>
            <person name="Goarant C."/>
        </authorList>
    </citation>
    <scope>NUCLEOTIDE SEQUENCE [LARGE SCALE GENOMIC DNA]</scope>
    <source>
        <strain evidence="5 6">MCA1-C-A1</strain>
    </source>
</reference>
<evidence type="ECO:0000256" key="2">
    <source>
        <dbReference type="ARBA" id="ARBA00023012"/>
    </source>
</evidence>
<dbReference type="SMART" id="SM00448">
    <property type="entry name" value="REC"/>
    <property type="match status" value="2"/>
</dbReference>
<feature type="domain" description="Response regulatory" evidence="4">
    <location>
        <begin position="7"/>
        <end position="128"/>
    </location>
</feature>
<evidence type="ECO:0000259" key="4">
    <source>
        <dbReference type="PROSITE" id="PS50110"/>
    </source>
</evidence>
<dbReference type="RefSeq" id="WP_100708131.1">
    <property type="nucleotide sequence ID" value="NZ_NPDL01000001.1"/>
</dbReference>
<name>A0A2M9X953_9LEPT</name>
<dbReference type="InterPro" id="IPR011006">
    <property type="entry name" value="CheY-like_superfamily"/>
</dbReference>
<dbReference type="GO" id="GO:0000160">
    <property type="term" value="P:phosphorelay signal transduction system"/>
    <property type="evidence" value="ECO:0007669"/>
    <property type="project" value="UniProtKB-KW"/>
</dbReference>
<dbReference type="AlphaFoldDB" id="A0A2M9X953"/>
<accession>A0A2M9X953</accession>
<dbReference type="SUPFAM" id="SSF52172">
    <property type="entry name" value="CheY-like"/>
    <property type="match status" value="2"/>
</dbReference>
<feature type="modified residue" description="4-aspartylphosphate" evidence="3">
    <location>
        <position position="200"/>
    </location>
</feature>
<sequence>MPSEKLKILIVDTSKVILEIISSEFSSSLFEVQKVSHMEEAIQLSRENKFDLITLGIHLEGGTGFDLCREIRSKGQKEKFASSGARIIFVTSDFTEENRMIAHNAGADGFIEKTQELSSFQSTIDEIIKDLIEEKKEPSQKNPSLAKRKVLIIDDSELNLVLFRRLLESKGAEVQTAISGKHALQILEGNPKNFEAIFTDMYMPGMNGNELCSIVQKNPAFSKIRLGITSAAEESSFTRDKIPSGVELFSKPYDMQEICKFLK</sequence>
<proteinExistence type="predicted"/>
<dbReference type="OrthoDB" id="9800897at2"/>
<evidence type="ECO:0000313" key="5">
    <source>
        <dbReference type="EMBL" id="PJZ24217.1"/>
    </source>
</evidence>
<dbReference type="PANTHER" id="PTHR44591">
    <property type="entry name" value="STRESS RESPONSE REGULATOR PROTEIN 1"/>
    <property type="match status" value="1"/>
</dbReference>
<protein>
    <submittedName>
        <fullName evidence="5">Response regulator</fullName>
    </submittedName>
</protein>
<dbReference type="CDD" id="cd00156">
    <property type="entry name" value="REC"/>
    <property type="match status" value="1"/>
</dbReference>
<evidence type="ECO:0000256" key="1">
    <source>
        <dbReference type="ARBA" id="ARBA00022553"/>
    </source>
</evidence>
<dbReference type="EMBL" id="NPDN01000010">
    <property type="protein sequence ID" value="PJZ24217.1"/>
    <property type="molecule type" value="Genomic_DNA"/>
</dbReference>
<keyword evidence="6" id="KW-1185">Reference proteome</keyword>
<evidence type="ECO:0000256" key="3">
    <source>
        <dbReference type="PROSITE-ProRule" id="PRU00169"/>
    </source>
</evidence>
<dbReference type="Gene3D" id="3.40.50.2300">
    <property type="match status" value="2"/>
</dbReference>
<keyword evidence="2" id="KW-0902">Two-component regulatory system</keyword>
<dbReference type="PROSITE" id="PS50110">
    <property type="entry name" value="RESPONSE_REGULATORY"/>
    <property type="match status" value="2"/>
</dbReference>
<keyword evidence="1 3" id="KW-0597">Phosphoprotein</keyword>
<evidence type="ECO:0000313" key="6">
    <source>
        <dbReference type="Proteomes" id="UP000232196"/>
    </source>
</evidence>
<dbReference type="Proteomes" id="UP000232196">
    <property type="component" value="Unassembled WGS sequence"/>
</dbReference>
<gene>
    <name evidence="5" type="ORF">CH357_17440</name>
</gene>
<comment type="caution">
    <text evidence="3">Lacks conserved residue(s) required for the propagation of feature annotation.</text>
</comment>
<feature type="domain" description="Response regulatory" evidence="4">
    <location>
        <begin position="149"/>
        <end position="263"/>
    </location>
</feature>
<organism evidence="5 6">
    <name type="scientific">Leptospira hartskeerlii</name>
    <dbReference type="NCBI Taxonomy" id="2023177"/>
    <lineage>
        <taxon>Bacteria</taxon>
        <taxon>Pseudomonadati</taxon>
        <taxon>Spirochaetota</taxon>
        <taxon>Spirochaetia</taxon>
        <taxon>Leptospirales</taxon>
        <taxon>Leptospiraceae</taxon>
        <taxon>Leptospira</taxon>
    </lineage>
</organism>
<dbReference type="InterPro" id="IPR050595">
    <property type="entry name" value="Bact_response_regulator"/>
</dbReference>
<dbReference type="PANTHER" id="PTHR44591:SF14">
    <property type="entry name" value="PROTEIN PILG"/>
    <property type="match status" value="1"/>
</dbReference>
<dbReference type="InterPro" id="IPR001789">
    <property type="entry name" value="Sig_transdc_resp-reg_receiver"/>
</dbReference>
<comment type="caution">
    <text evidence="5">The sequence shown here is derived from an EMBL/GenBank/DDBJ whole genome shotgun (WGS) entry which is preliminary data.</text>
</comment>